<dbReference type="NCBIfam" id="TIGR00277">
    <property type="entry name" value="HDIG"/>
    <property type="match status" value="1"/>
</dbReference>
<evidence type="ECO:0000313" key="3">
    <source>
        <dbReference type="EMBL" id="EFF68889.1"/>
    </source>
</evidence>
<comment type="caution">
    <text evidence="3">The sequence shown here is derived from an EMBL/GenBank/DDBJ whole genome shotgun (WGS) entry which is preliminary data.</text>
</comment>
<dbReference type="eggNOG" id="COG3437">
    <property type="taxonomic scope" value="Bacteria"/>
</dbReference>
<organism evidence="3 4">
    <name type="scientific">Eshraghiella crossota DSM 2876</name>
    <dbReference type="NCBI Taxonomy" id="511680"/>
    <lineage>
        <taxon>Bacteria</taxon>
        <taxon>Bacillati</taxon>
        <taxon>Bacillota</taxon>
        <taxon>Clostridia</taxon>
        <taxon>Lachnospirales</taxon>
        <taxon>Lachnospiraceae</taxon>
        <taxon>Eshraghiella</taxon>
    </lineage>
</organism>
<dbReference type="SUPFAM" id="SSF109604">
    <property type="entry name" value="HD-domain/PDEase-like"/>
    <property type="match status" value="1"/>
</dbReference>
<dbReference type="PANTHER" id="PTHR43155:SF2">
    <property type="entry name" value="CYCLIC DI-GMP PHOSPHODIESTERASE PA4108"/>
    <property type="match status" value="1"/>
</dbReference>
<dbReference type="InterPro" id="IPR003607">
    <property type="entry name" value="HD/PDEase_dom"/>
</dbReference>
<sequence length="210" mass="24456">MRIRAKANPVQATLLSDFEDNINHGVCVSNLTYLLAKEMGYDESICYELALAGLVHDIGKLKLSRYLYGRNEDDDHKNDDGTEYMRMHSKLSYDILKKYDFSDLVLDSVLYHHENYDGTGYPENRKGEDIPFGARVMRVADTFTALISDRPYRRAFDIETAMQIIIDEIDCYDMEVFLAFQRLIHEPSTIEKIKNSRLMINFTTREIMKK</sequence>
<dbReference type="AlphaFoldDB" id="D4RYR5"/>
<dbReference type="Gene3D" id="1.10.3210.10">
    <property type="entry name" value="Hypothetical protein af1432"/>
    <property type="match status" value="1"/>
</dbReference>
<protein>
    <submittedName>
        <fullName evidence="3">HDIG domain protein</fullName>
    </submittedName>
</protein>
<feature type="domain" description="HD" evidence="1">
    <location>
        <begin position="21"/>
        <end position="146"/>
    </location>
</feature>
<dbReference type="Proteomes" id="UP000006238">
    <property type="component" value="Unassembled WGS sequence"/>
</dbReference>
<accession>D4RYR5</accession>
<dbReference type="InterPro" id="IPR037522">
    <property type="entry name" value="HD_GYP_dom"/>
</dbReference>
<dbReference type="PROSITE" id="PS51831">
    <property type="entry name" value="HD"/>
    <property type="match status" value="1"/>
</dbReference>
<dbReference type="SMART" id="SM00471">
    <property type="entry name" value="HDc"/>
    <property type="match status" value="1"/>
</dbReference>
<dbReference type="InterPro" id="IPR006675">
    <property type="entry name" value="HDIG_dom"/>
</dbReference>
<evidence type="ECO:0000313" key="4">
    <source>
        <dbReference type="Proteomes" id="UP000006238"/>
    </source>
</evidence>
<dbReference type="Pfam" id="PF13487">
    <property type="entry name" value="HD_5"/>
    <property type="match status" value="1"/>
</dbReference>
<dbReference type="PANTHER" id="PTHR43155">
    <property type="entry name" value="CYCLIC DI-GMP PHOSPHODIESTERASE PA4108-RELATED"/>
    <property type="match status" value="1"/>
</dbReference>
<keyword evidence="4" id="KW-1185">Reference proteome</keyword>
<dbReference type="EMBL" id="ABWN01000023">
    <property type="protein sequence ID" value="EFF68889.1"/>
    <property type="molecule type" value="Genomic_DNA"/>
</dbReference>
<dbReference type="CDD" id="cd00077">
    <property type="entry name" value="HDc"/>
    <property type="match status" value="1"/>
</dbReference>
<evidence type="ECO:0000259" key="1">
    <source>
        <dbReference type="PROSITE" id="PS51831"/>
    </source>
</evidence>
<reference evidence="3 4" key="1">
    <citation type="submission" date="2010-02" db="EMBL/GenBank/DDBJ databases">
        <authorList>
            <person name="Weinstock G."/>
            <person name="Sodergren E."/>
            <person name="Clifton S."/>
            <person name="Fulton L."/>
            <person name="Fulton B."/>
            <person name="Courtney L."/>
            <person name="Fronick C."/>
            <person name="Harrison M."/>
            <person name="Strong C."/>
            <person name="Farmer C."/>
            <person name="Delahaunty K."/>
            <person name="Markovic C."/>
            <person name="Hall O."/>
            <person name="Minx P."/>
            <person name="Tomlinson C."/>
            <person name="Mitreva M."/>
            <person name="Nelson J."/>
            <person name="Hou S."/>
            <person name="Wollam A."/>
            <person name="Pepin K.H."/>
            <person name="Johnson M."/>
            <person name="Bhonagiri V."/>
            <person name="Zhang X."/>
            <person name="Suruliraj S."/>
            <person name="Warren W."/>
            <person name="Chinwalla A."/>
            <person name="Mardis E.R."/>
            <person name="Wilson R.K."/>
        </authorList>
    </citation>
    <scope>NUCLEOTIDE SEQUENCE [LARGE SCALE GENOMIC DNA]</scope>
    <source>
        <strain evidence="3 4">DSM 2876</strain>
    </source>
</reference>
<dbReference type="HOGENOM" id="CLU_000445_92_3_9"/>
<proteinExistence type="predicted"/>
<evidence type="ECO:0000259" key="2">
    <source>
        <dbReference type="PROSITE" id="PS51832"/>
    </source>
</evidence>
<dbReference type="PROSITE" id="PS51832">
    <property type="entry name" value="HD_GYP"/>
    <property type="match status" value="1"/>
</dbReference>
<feature type="domain" description="HD-GYP" evidence="2">
    <location>
        <begin position="1"/>
        <end position="196"/>
    </location>
</feature>
<gene>
    <name evidence="3" type="ORF">BUTYVIB_00973</name>
</gene>
<dbReference type="RefSeq" id="WP_005602203.1">
    <property type="nucleotide sequence ID" value="NZ_GG663522.1"/>
</dbReference>
<dbReference type="InterPro" id="IPR006674">
    <property type="entry name" value="HD_domain"/>
</dbReference>
<dbReference type="STRING" id="45851.BHV86_05505"/>
<dbReference type="GeneID" id="98918847"/>
<name>D4RYR5_9FIRM</name>